<feature type="region of interest" description="Disordered" evidence="1">
    <location>
        <begin position="36"/>
        <end position="55"/>
    </location>
</feature>
<evidence type="ECO:0000256" key="1">
    <source>
        <dbReference type="SAM" id="MobiDB-lite"/>
    </source>
</evidence>
<comment type="caution">
    <text evidence="3">The sequence shown here is derived from an EMBL/GenBank/DDBJ whole genome shotgun (WGS) entry which is preliminary data.</text>
</comment>
<reference evidence="3 4" key="1">
    <citation type="journal article" date="2018" name="Nat. Genet.">
        <title>The Rosa genome provides new insights in the design of modern roses.</title>
        <authorList>
            <person name="Bendahmane M."/>
        </authorList>
    </citation>
    <scope>NUCLEOTIDE SEQUENCE [LARGE SCALE GENOMIC DNA]</scope>
    <source>
        <strain evidence="4">cv. Old Blush</strain>
    </source>
</reference>
<organism evidence="3 4">
    <name type="scientific">Rosa chinensis</name>
    <name type="common">China rose</name>
    <dbReference type="NCBI Taxonomy" id="74649"/>
    <lineage>
        <taxon>Eukaryota</taxon>
        <taxon>Viridiplantae</taxon>
        <taxon>Streptophyta</taxon>
        <taxon>Embryophyta</taxon>
        <taxon>Tracheophyta</taxon>
        <taxon>Spermatophyta</taxon>
        <taxon>Magnoliopsida</taxon>
        <taxon>eudicotyledons</taxon>
        <taxon>Gunneridae</taxon>
        <taxon>Pentapetalae</taxon>
        <taxon>rosids</taxon>
        <taxon>fabids</taxon>
        <taxon>Rosales</taxon>
        <taxon>Rosaceae</taxon>
        <taxon>Rosoideae</taxon>
        <taxon>Rosoideae incertae sedis</taxon>
        <taxon>Rosa</taxon>
    </lineage>
</organism>
<feature type="transmembrane region" description="Helical" evidence="2">
    <location>
        <begin position="6"/>
        <end position="30"/>
    </location>
</feature>
<evidence type="ECO:0000313" key="4">
    <source>
        <dbReference type="Proteomes" id="UP000238479"/>
    </source>
</evidence>
<evidence type="ECO:0000313" key="3">
    <source>
        <dbReference type="EMBL" id="PRQ49254.1"/>
    </source>
</evidence>
<protein>
    <submittedName>
        <fullName evidence="3">Uncharacterized protein</fullName>
    </submittedName>
</protein>
<name>A0A2P6RS43_ROSCH</name>
<sequence length="55" mass="6407">MSIWSFFFFFFLFISFFLSENVLLSIFAAIPMRSTPTPPRPNQTHCTACDLPHFS</sequence>
<keyword evidence="2" id="KW-0812">Transmembrane</keyword>
<keyword evidence="2" id="KW-1133">Transmembrane helix</keyword>
<dbReference type="EMBL" id="PDCK01000040">
    <property type="protein sequence ID" value="PRQ49254.1"/>
    <property type="molecule type" value="Genomic_DNA"/>
</dbReference>
<dbReference type="AlphaFoldDB" id="A0A2P6RS43"/>
<evidence type="ECO:0000256" key="2">
    <source>
        <dbReference type="SAM" id="Phobius"/>
    </source>
</evidence>
<keyword evidence="2" id="KW-0472">Membrane</keyword>
<keyword evidence="4" id="KW-1185">Reference proteome</keyword>
<accession>A0A2P6RS43</accession>
<dbReference type="Proteomes" id="UP000238479">
    <property type="component" value="Chromosome 2"/>
</dbReference>
<dbReference type="Gramene" id="PRQ49254">
    <property type="protein sequence ID" value="PRQ49254"/>
    <property type="gene ID" value="RchiOBHm_Chr2g0119891"/>
</dbReference>
<gene>
    <name evidence="3" type="ORF">RchiOBHm_Chr2g0119891</name>
</gene>
<proteinExistence type="predicted"/>